<accession>A0ABU3K4G8</accession>
<protein>
    <submittedName>
        <fullName evidence="1">Uncharacterized protein</fullName>
    </submittedName>
</protein>
<evidence type="ECO:0000313" key="1">
    <source>
        <dbReference type="EMBL" id="MDT7041294.1"/>
    </source>
</evidence>
<dbReference type="InterPro" id="IPR016084">
    <property type="entry name" value="Haem_Oase-like_multi-hlx"/>
</dbReference>
<dbReference type="Gene3D" id="1.20.910.10">
    <property type="entry name" value="Heme oxygenase-like"/>
    <property type="match status" value="1"/>
</dbReference>
<organism evidence="1 2">
    <name type="scientific">Candidatus Nitronereus thalassa</name>
    <dbReference type="NCBI Taxonomy" id="3020898"/>
    <lineage>
        <taxon>Bacteria</taxon>
        <taxon>Pseudomonadati</taxon>
        <taxon>Nitrospirota</taxon>
        <taxon>Nitrospiria</taxon>
        <taxon>Nitrospirales</taxon>
        <taxon>Nitrospiraceae</taxon>
        <taxon>Candidatus Nitronereus</taxon>
    </lineage>
</organism>
<keyword evidence="2" id="KW-1185">Reference proteome</keyword>
<evidence type="ECO:0000313" key="2">
    <source>
        <dbReference type="Proteomes" id="UP001250932"/>
    </source>
</evidence>
<reference evidence="1 2" key="1">
    <citation type="journal article" date="2023" name="ISME J.">
        <title>Cultivation and genomic characterization of novel and ubiquitous marine nitrite-oxidizing bacteria from the Nitrospirales.</title>
        <authorList>
            <person name="Mueller A.J."/>
            <person name="Daebeler A."/>
            <person name="Herbold C.W."/>
            <person name="Kirkegaard R.H."/>
            <person name="Daims H."/>
        </authorList>
    </citation>
    <scope>NUCLEOTIDE SEQUENCE [LARGE SCALE GENOMIC DNA]</scope>
    <source>
        <strain evidence="1 2">EB</strain>
    </source>
</reference>
<dbReference type="SUPFAM" id="SSF48613">
    <property type="entry name" value="Heme oxygenase-like"/>
    <property type="match status" value="1"/>
</dbReference>
<dbReference type="EMBL" id="JAQOUE010000001">
    <property type="protein sequence ID" value="MDT7041294.1"/>
    <property type="molecule type" value="Genomic_DNA"/>
</dbReference>
<gene>
    <name evidence="1" type="ORF">PPG34_02970</name>
</gene>
<name>A0ABU3K4G8_9BACT</name>
<comment type="caution">
    <text evidence="1">The sequence shown here is derived from an EMBL/GenBank/DDBJ whole genome shotgun (WGS) entry which is preliminary data.</text>
</comment>
<sequence length="282" mass="32105">MKAPTQPRFEDFWVEVEEKIHSHPVIVNNPYCKWFKQGEATKEQLVDLFEQFAVFSKWFLLAQLMRVLNASDLEAEAHARYILANELGVRLSPDGSTENQTFKTQWAHINWLRDTARPLHLDPETLGSWDSASPSTRAFIKGLEDTYGNKDGEVGRGASYAIETWAAWGIGKGEAAEAHNFWKELITGIEGYNRKNNLEGKAAIPLKFFLFHFNSEKGHGDNVLEELSESFAKPDFDGKKFIEAGVKALHAIHTFWVGLDHSRKEVKKVPPLENRDLIEQHS</sequence>
<dbReference type="Proteomes" id="UP001250932">
    <property type="component" value="Unassembled WGS sequence"/>
</dbReference>
<proteinExistence type="predicted"/>
<dbReference type="RefSeq" id="WP_313831649.1">
    <property type="nucleotide sequence ID" value="NZ_JAQOUE010000001.1"/>
</dbReference>